<name>A0A6G7CHJ9_9VIBR</name>
<reference evidence="2 3" key="1">
    <citation type="submission" date="2020-02" db="EMBL/GenBank/DDBJ databases">
        <title>A complete genome of a marine bacterium Vibrio sp. ZWAL4003 isolated from the mangrove sediment with the ability to degrade polysaccharides.</title>
        <authorList>
            <person name="Wu J."/>
            <person name="Qu W."/>
            <person name="Zeng R."/>
        </authorList>
    </citation>
    <scope>NUCLEOTIDE SEQUENCE [LARGE SCALE GENOMIC DNA]</scope>
    <source>
        <strain evidence="2 3">ZWAL4003</strain>
    </source>
</reference>
<sequence>MDKNSISSPYKPCLIIAGASGLVGSCCLKISLQENAIEHVYTLSRKPLTPTTFPELTYKLTQLIDANLNVKHWDDDDVRPQLGVIALGTTLKQAGSKQGLEKVDFELVCHVAQQMKLLGVERLAVVSSYGAHKRSGSHYLRCKGRMEEAIRQLGFAHVTFVRPGPLVGKRSIARTDEVLVQKAMAVGKYLLFGKLKNLAPIKAEDVAQSMLYSLFDKQTKSVSVLDSIAMQNMLNKYR</sequence>
<dbReference type="PANTHER" id="PTHR14097:SF7">
    <property type="entry name" value="OXIDOREDUCTASE HTATIP2"/>
    <property type="match status" value="1"/>
</dbReference>
<dbReference type="AlphaFoldDB" id="A0A6G7CHJ9"/>
<protein>
    <submittedName>
        <fullName evidence="2">NAD(P)H-binding protein</fullName>
    </submittedName>
</protein>
<keyword evidence="3" id="KW-1185">Reference proteome</keyword>
<dbReference type="Gene3D" id="3.40.50.720">
    <property type="entry name" value="NAD(P)-binding Rossmann-like Domain"/>
    <property type="match status" value="1"/>
</dbReference>
<gene>
    <name evidence="2" type="ORF">G5S32_06030</name>
</gene>
<dbReference type="PROSITE" id="PS51257">
    <property type="entry name" value="PROKAR_LIPOPROTEIN"/>
    <property type="match status" value="1"/>
</dbReference>
<evidence type="ECO:0000313" key="2">
    <source>
        <dbReference type="EMBL" id="QIH41569.1"/>
    </source>
</evidence>
<dbReference type="Pfam" id="PF13460">
    <property type="entry name" value="NAD_binding_10"/>
    <property type="match status" value="1"/>
</dbReference>
<evidence type="ECO:0000259" key="1">
    <source>
        <dbReference type="Pfam" id="PF13460"/>
    </source>
</evidence>
<dbReference type="Proteomes" id="UP000503003">
    <property type="component" value="Chromosome 1"/>
</dbReference>
<accession>A0A6G7CHJ9</accession>
<dbReference type="EMBL" id="CP049331">
    <property type="protein sequence ID" value="QIH41569.1"/>
    <property type="molecule type" value="Genomic_DNA"/>
</dbReference>
<dbReference type="InterPro" id="IPR016040">
    <property type="entry name" value="NAD(P)-bd_dom"/>
</dbReference>
<dbReference type="InterPro" id="IPR036291">
    <property type="entry name" value="NAD(P)-bd_dom_sf"/>
</dbReference>
<evidence type="ECO:0000313" key="3">
    <source>
        <dbReference type="Proteomes" id="UP000503003"/>
    </source>
</evidence>
<feature type="domain" description="NAD(P)-binding" evidence="1">
    <location>
        <begin position="18"/>
        <end position="216"/>
    </location>
</feature>
<organism evidence="2 3">
    <name type="scientific">Vibrio ziniensis</name>
    <dbReference type="NCBI Taxonomy" id="2711221"/>
    <lineage>
        <taxon>Bacteria</taxon>
        <taxon>Pseudomonadati</taxon>
        <taxon>Pseudomonadota</taxon>
        <taxon>Gammaproteobacteria</taxon>
        <taxon>Vibrionales</taxon>
        <taxon>Vibrionaceae</taxon>
        <taxon>Vibrio</taxon>
    </lineage>
</organism>
<dbReference type="KEGG" id="vzi:G5S32_06030"/>
<proteinExistence type="predicted"/>
<dbReference type="SUPFAM" id="SSF51735">
    <property type="entry name" value="NAD(P)-binding Rossmann-fold domains"/>
    <property type="match status" value="1"/>
</dbReference>
<dbReference type="PANTHER" id="PTHR14097">
    <property type="entry name" value="OXIDOREDUCTASE HTATIP2"/>
    <property type="match status" value="1"/>
</dbReference>
<dbReference type="RefSeq" id="WP_165311163.1">
    <property type="nucleotide sequence ID" value="NZ_CP049331.1"/>
</dbReference>